<evidence type="ECO:0000256" key="1">
    <source>
        <dbReference type="SAM" id="Phobius"/>
    </source>
</evidence>
<organism evidence="2 3">
    <name type="scientific">Caenorhabditis nigoni</name>
    <dbReference type="NCBI Taxonomy" id="1611254"/>
    <lineage>
        <taxon>Eukaryota</taxon>
        <taxon>Metazoa</taxon>
        <taxon>Ecdysozoa</taxon>
        <taxon>Nematoda</taxon>
        <taxon>Chromadorea</taxon>
        <taxon>Rhabditida</taxon>
        <taxon>Rhabditina</taxon>
        <taxon>Rhabditomorpha</taxon>
        <taxon>Rhabditoidea</taxon>
        <taxon>Rhabditidae</taxon>
        <taxon>Peloderinae</taxon>
        <taxon>Caenorhabditis</taxon>
    </lineage>
</organism>
<keyword evidence="1" id="KW-1133">Transmembrane helix</keyword>
<name>A0A2G5T4C0_9PELO</name>
<accession>A0A2G5T4C0</accession>
<proteinExistence type="predicted"/>
<evidence type="ECO:0000313" key="3">
    <source>
        <dbReference type="Proteomes" id="UP000230233"/>
    </source>
</evidence>
<comment type="caution">
    <text evidence="2">The sequence shown here is derived from an EMBL/GenBank/DDBJ whole genome shotgun (WGS) entry which is preliminary data.</text>
</comment>
<keyword evidence="3" id="KW-1185">Reference proteome</keyword>
<keyword evidence="1" id="KW-0472">Membrane</keyword>
<evidence type="ECO:0000313" key="2">
    <source>
        <dbReference type="EMBL" id="PIC21921.1"/>
    </source>
</evidence>
<reference evidence="3" key="1">
    <citation type="submission" date="2017-10" db="EMBL/GenBank/DDBJ databases">
        <title>Rapid genome shrinkage in a self-fertile nematode reveals novel sperm competition proteins.</title>
        <authorList>
            <person name="Yin D."/>
            <person name="Schwarz E.M."/>
            <person name="Thomas C.G."/>
            <person name="Felde R.L."/>
            <person name="Korf I.F."/>
            <person name="Cutter A.D."/>
            <person name="Schartner C.M."/>
            <person name="Ralston E.J."/>
            <person name="Meyer B.J."/>
            <person name="Haag E.S."/>
        </authorList>
    </citation>
    <scope>NUCLEOTIDE SEQUENCE [LARGE SCALE GENOMIC DNA]</scope>
    <source>
        <strain evidence="3">JU1422</strain>
    </source>
</reference>
<dbReference type="AlphaFoldDB" id="A0A2G5T4C0"/>
<dbReference type="EMBL" id="PDUG01000006">
    <property type="protein sequence ID" value="PIC21921.1"/>
    <property type="molecule type" value="Genomic_DNA"/>
</dbReference>
<dbReference type="Proteomes" id="UP000230233">
    <property type="component" value="Chromosome X"/>
</dbReference>
<feature type="transmembrane region" description="Helical" evidence="1">
    <location>
        <begin position="39"/>
        <end position="59"/>
    </location>
</feature>
<protein>
    <submittedName>
        <fullName evidence="2">Uncharacterized protein</fullName>
    </submittedName>
</protein>
<gene>
    <name evidence="2" type="primary">Cnig_chr_X.g26586</name>
    <name evidence="2" type="ORF">B9Z55_026586</name>
</gene>
<keyword evidence="1" id="KW-0812">Transmembrane</keyword>
<sequence length="75" mass="8833">MCLLAWTHPLKLTVSIKVVMYWLYGVEETKNKDCDCRLLGENMGFAAFWASMGVFWARLERRRLLSELRHLLGEK</sequence>